<dbReference type="GO" id="GO:0006508">
    <property type="term" value="P:proteolysis"/>
    <property type="evidence" value="ECO:0007669"/>
    <property type="project" value="InterPro"/>
</dbReference>
<dbReference type="HOGENOM" id="CLU_009902_3_3_9"/>
<accession>J7IUT6</accession>
<dbReference type="eggNOG" id="COG0612">
    <property type="taxonomic scope" value="Bacteria"/>
</dbReference>
<dbReference type="FunFam" id="3.30.830.10:FF:000008">
    <property type="entry name" value="Mitochondrial-processing peptidase subunit beta"/>
    <property type="match status" value="1"/>
</dbReference>
<dbReference type="STRING" id="768704.Desmer_3659"/>
<feature type="domain" description="Peptidase M16 N-terminal" evidence="3">
    <location>
        <begin position="15"/>
        <end position="162"/>
    </location>
</feature>
<dbReference type="KEGG" id="dmi:Desmer_3659"/>
<gene>
    <name evidence="5" type="ordered locus">Desmer_3659</name>
</gene>
<dbReference type="InterPro" id="IPR011765">
    <property type="entry name" value="Pept_M16_N"/>
</dbReference>
<dbReference type="Pfam" id="PF05193">
    <property type="entry name" value="Peptidase_M16_C"/>
    <property type="match status" value="1"/>
</dbReference>
<dbReference type="GO" id="GO:0004222">
    <property type="term" value="F:metalloendopeptidase activity"/>
    <property type="evidence" value="ECO:0007669"/>
    <property type="project" value="InterPro"/>
</dbReference>
<evidence type="ECO:0000256" key="1">
    <source>
        <dbReference type="ARBA" id="ARBA00007261"/>
    </source>
</evidence>
<dbReference type="GO" id="GO:0046872">
    <property type="term" value="F:metal ion binding"/>
    <property type="evidence" value="ECO:0007669"/>
    <property type="project" value="InterPro"/>
</dbReference>
<evidence type="ECO:0000256" key="2">
    <source>
        <dbReference type="RuleBase" id="RU004447"/>
    </source>
</evidence>
<reference evidence="6" key="2">
    <citation type="submission" date="2012-08" db="EMBL/GenBank/DDBJ databases">
        <title>Finished genome of Desulfosporosinus meridiei DSM 13257.</title>
        <authorList>
            <person name="Huntemann M."/>
            <person name="Wei C.-L."/>
            <person name="Han J."/>
            <person name="Detter J.C."/>
            <person name="Han C."/>
            <person name="Davenport K."/>
            <person name="Daligault H."/>
            <person name="Erkkila T."/>
            <person name="Gu W."/>
            <person name="Munk A.C.C."/>
            <person name="Teshima H."/>
            <person name="Xu Y."/>
            <person name="Chain P."/>
            <person name="Tapia R."/>
            <person name="Chen A."/>
            <person name="Krypides N."/>
            <person name="Mavromatis K."/>
            <person name="Markowitz V."/>
            <person name="Szeto E."/>
            <person name="Ivanova N."/>
            <person name="Mikhailova N."/>
            <person name="Ovchinnikova G."/>
            <person name="Pagani I."/>
            <person name="Pati A."/>
            <person name="Goodwin L."/>
            <person name="Peters L."/>
            <person name="Pitluck S."/>
            <person name="Woyke T."/>
            <person name="Pester M."/>
            <person name="Spring S."/>
            <person name="Ollivier B."/>
            <person name="Rattei T."/>
            <person name="Klenk H.-P."/>
            <person name="Wagner M."/>
            <person name="Loy A."/>
        </authorList>
    </citation>
    <scope>NUCLEOTIDE SEQUENCE [LARGE SCALE GENOMIC DNA]</scope>
    <source>
        <strain evidence="6">ATCC BAA-275 / DSM 13257 / NCIMB 13706 / S10</strain>
    </source>
</reference>
<dbReference type="PROSITE" id="PS00143">
    <property type="entry name" value="INSULINASE"/>
    <property type="match status" value="1"/>
</dbReference>
<keyword evidence="6" id="KW-1185">Reference proteome</keyword>
<organism evidence="5 6">
    <name type="scientific">Desulfosporosinus meridiei (strain ATCC BAA-275 / DSM 13257 / KCTC 12902 / NCIMB 13706 / S10)</name>
    <dbReference type="NCBI Taxonomy" id="768704"/>
    <lineage>
        <taxon>Bacteria</taxon>
        <taxon>Bacillati</taxon>
        <taxon>Bacillota</taxon>
        <taxon>Clostridia</taxon>
        <taxon>Eubacteriales</taxon>
        <taxon>Desulfitobacteriaceae</taxon>
        <taxon>Desulfosporosinus</taxon>
    </lineage>
</organism>
<dbReference type="Gene3D" id="3.30.830.10">
    <property type="entry name" value="Metalloenzyme, LuxS/M16 peptidase-like"/>
    <property type="match status" value="2"/>
</dbReference>
<evidence type="ECO:0000313" key="5">
    <source>
        <dbReference type="EMBL" id="AFQ45495.1"/>
    </source>
</evidence>
<evidence type="ECO:0000259" key="3">
    <source>
        <dbReference type="Pfam" id="PF00675"/>
    </source>
</evidence>
<dbReference type="PANTHER" id="PTHR11851">
    <property type="entry name" value="METALLOPROTEASE"/>
    <property type="match status" value="1"/>
</dbReference>
<dbReference type="InterPro" id="IPR011249">
    <property type="entry name" value="Metalloenz_LuxS/M16"/>
</dbReference>
<dbReference type="AlphaFoldDB" id="J7IUT6"/>
<dbReference type="SUPFAM" id="SSF63411">
    <property type="entry name" value="LuxS/MPP-like metallohydrolase"/>
    <property type="match status" value="2"/>
</dbReference>
<dbReference type="InterPro" id="IPR001431">
    <property type="entry name" value="Pept_M16_Zn_BS"/>
</dbReference>
<protein>
    <submittedName>
        <fullName evidence="5">Putative Zn-dependent peptidase</fullName>
    </submittedName>
</protein>
<feature type="domain" description="Peptidase M16 C-terminal" evidence="4">
    <location>
        <begin position="169"/>
        <end position="341"/>
    </location>
</feature>
<sequence length="424" mass="48078">MNLLYKKTLLPNGVRIITEEIDHVRSAAIGMWVGAGSRDEREGFEGISHFIEHMFFKGTEHRTARALAESLEAVGGQLNAFTTKEYTCYYAKILDEDLDLAIDVLSDMFFSSLFDEKEIEKEKNVVIEEIKMYEDSPDELIHDVFSEQVWNDHPLGKPILGTEESIKALNREKIMQFLTEHYAPDNLVISVAGKIKHEEVVNKLSPQFGNFNRGGRRVLEETPIGRTIEFYQKKDTEQMHIIMGVPGLGQDDEDIYAMHIFNNILGGGLSSRLFQEIREQRGLAYSVYSYHSTYVDTGLFAIYAGTSPKNTQEVIVCILEELMEMKEKGISAEELARTKAQIKGGLYLGLEAVSSRMSRLGKTELTYNRVLSPEEVVEKLEKVTLEDVLRVIGRLWKKENISIMTMGPSGHDVVLPDLLKQSGW</sequence>
<reference evidence="5 6" key="1">
    <citation type="journal article" date="2012" name="J. Bacteriol.">
        <title>Complete genome sequences of Desulfosporosinus orientis DSM765T, Desulfosporosinus youngiae DSM17734T, Desulfosporosinus meridiei DSM13257T, and Desulfosporosinus acidiphilus DSM22704T.</title>
        <authorList>
            <person name="Pester M."/>
            <person name="Brambilla E."/>
            <person name="Alazard D."/>
            <person name="Rattei T."/>
            <person name="Weinmaier T."/>
            <person name="Han J."/>
            <person name="Lucas S."/>
            <person name="Lapidus A."/>
            <person name="Cheng J.F."/>
            <person name="Goodwin L."/>
            <person name="Pitluck S."/>
            <person name="Peters L."/>
            <person name="Ovchinnikova G."/>
            <person name="Teshima H."/>
            <person name="Detter J.C."/>
            <person name="Han C.S."/>
            <person name="Tapia R."/>
            <person name="Land M.L."/>
            <person name="Hauser L."/>
            <person name="Kyrpides N.C."/>
            <person name="Ivanova N.N."/>
            <person name="Pagani I."/>
            <person name="Huntmann M."/>
            <person name="Wei C.L."/>
            <person name="Davenport K.W."/>
            <person name="Daligault H."/>
            <person name="Chain P.S."/>
            <person name="Chen A."/>
            <person name="Mavromatis K."/>
            <person name="Markowitz V."/>
            <person name="Szeto E."/>
            <person name="Mikhailova N."/>
            <person name="Pati A."/>
            <person name="Wagner M."/>
            <person name="Woyke T."/>
            <person name="Ollivier B."/>
            <person name="Klenk H.P."/>
            <person name="Spring S."/>
            <person name="Loy A."/>
        </authorList>
    </citation>
    <scope>NUCLEOTIDE SEQUENCE [LARGE SCALE GENOMIC DNA]</scope>
    <source>
        <strain evidence="6">ATCC BAA-275 / DSM 13257 / NCIMB 13706 / S10</strain>
    </source>
</reference>
<evidence type="ECO:0000313" key="6">
    <source>
        <dbReference type="Proteomes" id="UP000005262"/>
    </source>
</evidence>
<proteinExistence type="inferred from homology"/>
<dbReference type="InterPro" id="IPR050361">
    <property type="entry name" value="MPP/UQCRC_Complex"/>
</dbReference>
<dbReference type="Pfam" id="PF00675">
    <property type="entry name" value="Peptidase_M16"/>
    <property type="match status" value="1"/>
</dbReference>
<dbReference type="MEROPS" id="M16.A15"/>
<comment type="similarity">
    <text evidence="1 2">Belongs to the peptidase M16 family.</text>
</comment>
<dbReference type="PANTHER" id="PTHR11851:SF49">
    <property type="entry name" value="MITOCHONDRIAL-PROCESSING PEPTIDASE SUBUNIT ALPHA"/>
    <property type="match status" value="1"/>
</dbReference>
<dbReference type="EMBL" id="CP003629">
    <property type="protein sequence ID" value="AFQ45495.1"/>
    <property type="molecule type" value="Genomic_DNA"/>
</dbReference>
<evidence type="ECO:0000259" key="4">
    <source>
        <dbReference type="Pfam" id="PF05193"/>
    </source>
</evidence>
<dbReference type="Proteomes" id="UP000005262">
    <property type="component" value="Chromosome"/>
</dbReference>
<dbReference type="InterPro" id="IPR007863">
    <property type="entry name" value="Peptidase_M16_C"/>
</dbReference>
<name>J7IUT6_DESMD</name>